<name>A0A844BI99_9LACT</name>
<dbReference type="InterPro" id="IPR004839">
    <property type="entry name" value="Aminotransferase_I/II_large"/>
</dbReference>
<gene>
    <name evidence="9" type="ORF">GIY11_06575</name>
</gene>
<proteinExistence type="inferred from homology"/>
<dbReference type="SUPFAM" id="SSF53383">
    <property type="entry name" value="PLP-dependent transferases"/>
    <property type="match status" value="1"/>
</dbReference>
<dbReference type="PROSITE" id="PS00105">
    <property type="entry name" value="AA_TRANSFER_CLASS_1"/>
    <property type="match status" value="1"/>
</dbReference>
<dbReference type="EC" id="2.6.1.-" evidence="7"/>
<dbReference type="InterPro" id="IPR015422">
    <property type="entry name" value="PyrdxlP-dep_Trfase_small"/>
</dbReference>
<comment type="pathway">
    <text evidence="2">Amino-acid biosynthesis; L-lysine biosynthesis via DAP pathway; LL-2,6-diaminopimelate from (S)-tetrahydrodipicolinate (aminotransferase route): step 1/1.</text>
</comment>
<dbReference type="PANTHER" id="PTHR43144">
    <property type="entry name" value="AMINOTRANSFERASE"/>
    <property type="match status" value="1"/>
</dbReference>
<dbReference type="Gene3D" id="3.90.1150.10">
    <property type="entry name" value="Aspartate Aminotransferase, domain 1"/>
    <property type="match status" value="1"/>
</dbReference>
<dbReference type="AlphaFoldDB" id="A0A844BI99"/>
<evidence type="ECO:0000256" key="7">
    <source>
        <dbReference type="RuleBase" id="RU000481"/>
    </source>
</evidence>
<evidence type="ECO:0000256" key="5">
    <source>
        <dbReference type="ARBA" id="ARBA00022898"/>
    </source>
</evidence>
<keyword evidence="5" id="KW-0663">Pyridoxal phosphate</keyword>
<dbReference type="CDD" id="cd00609">
    <property type="entry name" value="AAT_like"/>
    <property type="match status" value="1"/>
</dbReference>
<dbReference type="Pfam" id="PF00155">
    <property type="entry name" value="Aminotran_1_2"/>
    <property type="match status" value="1"/>
</dbReference>
<dbReference type="InterPro" id="IPR019942">
    <property type="entry name" value="DapL/ALD1"/>
</dbReference>
<keyword evidence="3 7" id="KW-0032">Aminotransferase</keyword>
<dbReference type="GO" id="GO:0009089">
    <property type="term" value="P:lysine biosynthetic process via diaminopimelate"/>
    <property type="evidence" value="ECO:0007669"/>
    <property type="project" value="UniProtKB-UniPathway"/>
</dbReference>
<evidence type="ECO:0000256" key="1">
    <source>
        <dbReference type="ARBA" id="ARBA00001933"/>
    </source>
</evidence>
<dbReference type="Proteomes" id="UP000469870">
    <property type="component" value="Unassembled WGS sequence"/>
</dbReference>
<feature type="domain" description="Aminotransferase class I/classII large" evidence="8">
    <location>
        <begin position="35"/>
        <end position="401"/>
    </location>
</feature>
<evidence type="ECO:0000313" key="9">
    <source>
        <dbReference type="EMBL" id="MRI81680.1"/>
    </source>
</evidence>
<evidence type="ECO:0000256" key="4">
    <source>
        <dbReference type="ARBA" id="ARBA00022679"/>
    </source>
</evidence>
<comment type="catalytic activity">
    <reaction evidence="6">
        <text>(2S,6S)-2,6-diaminopimelate + 2-oxoglutarate = (S)-2,3,4,5-tetrahydrodipicolinate + L-glutamate + H2O + H(+)</text>
        <dbReference type="Rhea" id="RHEA:23988"/>
        <dbReference type="ChEBI" id="CHEBI:15377"/>
        <dbReference type="ChEBI" id="CHEBI:15378"/>
        <dbReference type="ChEBI" id="CHEBI:16810"/>
        <dbReference type="ChEBI" id="CHEBI:16845"/>
        <dbReference type="ChEBI" id="CHEBI:29985"/>
        <dbReference type="ChEBI" id="CHEBI:57609"/>
        <dbReference type="EC" id="2.6.1.83"/>
    </reaction>
</comment>
<dbReference type="InterPro" id="IPR015424">
    <property type="entry name" value="PyrdxlP-dep_Trfase"/>
</dbReference>
<evidence type="ECO:0000256" key="2">
    <source>
        <dbReference type="ARBA" id="ARBA00004982"/>
    </source>
</evidence>
<dbReference type="UniPathway" id="UPA00034">
    <property type="reaction ID" value="UER00466"/>
</dbReference>
<dbReference type="InterPro" id="IPR004838">
    <property type="entry name" value="NHTrfase_class1_PyrdxlP-BS"/>
</dbReference>
<dbReference type="Gene3D" id="3.40.640.10">
    <property type="entry name" value="Type I PLP-dependent aspartate aminotransferase-like (Major domain)"/>
    <property type="match status" value="1"/>
</dbReference>
<keyword evidence="4 7" id="KW-0808">Transferase</keyword>
<dbReference type="InterPro" id="IPR015421">
    <property type="entry name" value="PyrdxlP-dep_Trfase_major"/>
</dbReference>
<dbReference type="GO" id="GO:0030170">
    <property type="term" value="F:pyridoxal phosphate binding"/>
    <property type="evidence" value="ECO:0007669"/>
    <property type="project" value="UniProtKB-UniRule"/>
</dbReference>
<reference evidence="9 10" key="1">
    <citation type="submission" date="2019-11" db="EMBL/GenBank/DDBJ databases">
        <title>Characterisation of Fundicoccus ignavus gen. nov. sp. nov., a novel genus of the family Aerococcaceae isolated from bulk tank milk.</title>
        <authorList>
            <person name="Siebert A."/>
            <person name="Huptas C."/>
            <person name="Wenning M."/>
            <person name="Scherer S."/>
            <person name="Doll E.V."/>
        </authorList>
    </citation>
    <scope>NUCLEOTIDE SEQUENCE [LARGE SCALE GENOMIC DNA]</scope>
    <source>
        <strain evidence="9 10">DSM 109653</strain>
    </source>
</reference>
<evidence type="ECO:0000256" key="6">
    <source>
        <dbReference type="ARBA" id="ARBA00051934"/>
    </source>
</evidence>
<protein>
    <recommendedName>
        <fullName evidence="7">Aminotransferase</fullName>
        <ecNumber evidence="7">2.6.1.-</ecNumber>
    </recommendedName>
</protein>
<comment type="similarity">
    <text evidence="7">Belongs to the class-I pyridoxal-phosphate-dependent aminotransferase family.</text>
</comment>
<comment type="caution">
    <text evidence="9">The sequence shown here is derived from an EMBL/GenBank/DDBJ whole genome shotgun (WGS) entry which is preliminary data.</text>
</comment>
<organism evidence="9 10">
    <name type="scientific">Fundicoccus ignavus</name>
    <dbReference type="NCBI Taxonomy" id="2664442"/>
    <lineage>
        <taxon>Bacteria</taxon>
        <taxon>Bacillati</taxon>
        <taxon>Bacillota</taxon>
        <taxon>Bacilli</taxon>
        <taxon>Lactobacillales</taxon>
        <taxon>Aerococcaceae</taxon>
        <taxon>Fundicoccus</taxon>
    </lineage>
</organism>
<accession>A0A844BI99</accession>
<dbReference type="NCBIfam" id="TIGR03542">
    <property type="entry name" value="DAPAT_plant"/>
    <property type="match status" value="1"/>
</dbReference>
<comment type="cofactor">
    <cofactor evidence="1 7">
        <name>pyridoxal 5'-phosphate</name>
        <dbReference type="ChEBI" id="CHEBI:597326"/>
    </cofactor>
</comment>
<dbReference type="GO" id="GO:0010285">
    <property type="term" value="F:L,L-diaminopimelate aminotransferase activity"/>
    <property type="evidence" value="ECO:0007669"/>
    <property type="project" value="UniProtKB-EC"/>
</dbReference>
<evidence type="ECO:0000256" key="3">
    <source>
        <dbReference type="ARBA" id="ARBA00022576"/>
    </source>
</evidence>
<evidence type="ECO:0000259" key="8">
    <source>
        <dbReference type="Pfam" id="PF00155"/>
    </source>
</evidence>
<dbReference type="FunFam" id="3.40.640.10:FF:000099">
    <property type="entry name" value="LL-diaminopimelate aminotransferase, chloroplastic"/>
    <property type="match status" value="1"/>
</dbReference>
<dbReference type="EMBL" id="WJQR01000005">
    <property type="protein sequence ID" value="MRI81680.1"/>
    <property type="molecule type" value="Genomic_DNA"/>
</dbReference>
<dbReference type="HAMAP" id="MF_01642">
    <property type="entry name" value="DapL_aminotrans_1"/>
    <property type="match status" value="1"/>
</dbReference>
<sequence>MMKPNTNYQKIPANYLFSTINQKVEQYKTQHPNSDIISLGIGDVTQPIVPAVIDILHQAVDEQASSETFQGYGPEGGYDFLRQSVAQHDFQDRELAIDASEIFISDGAKSDIANLQELFDVNNKIAIGDPVYPVYIDSNALAGRLGDWNDQIGQWSDLTYLSSNEANQFIPKLPKQAVDVIYLCYPNNPTGMTLSKTELQTWVDYALENNSLILFDAAYEAYIQEANIPHSIYECEGATKCAIEVRSFSKKAGFTGLRLGYTVVPQDLTFQGQYLNKLWARRQTTKFNGAPYIIQRAGWACYQEPGNTQINEHIAYYTENARIIRAGLEEVGATVYGGINAPYIWLKVPNNLTSWEFFDTLLEATQVVGTPGSGFGPSGEGYFRLTAFNSRERTIQAVERIQAFFTQA</sequence>
<evidence type="ECO:0000313" key="10">
    <source>
        <dbReference type="Proteomes" id="UP000469870"/>
    </source>
</evidence>